<dbReference type="InterPro" id="IPR046333">
    <property type="entry name" value="HXA10/ABDB-like"/>
</dbReference>
<feature type="region of interest" description="Disordered" evidence="8">
    <location>
        <begin position="378"/>
        <end position="407"/>
    </location>
</feature>
<dbReference type="PANTHER" id="PTHR45874:SF4">
    <property type="entry name" value="HOMEOBOX PROTEIN ABDOMINAL-B"/>
    <property type="match status" value="1"/>
</dbReference>
<feature type="compositionally biased region" description="Pro residues" evidence="8">
    <location>
        <begin position="288"/>
        <end position="300"/>
    </location>
</feature>
<organism evidence="10">
    <name type="scientific">Mesocestoides corti</name>
    <name type="common">Flatworm</name>
    <dbReference type="NCBI Taxonomy" id="53468"/>
    <lineage>
        <taxon>Eukaryota</taxon>
        <taxon>Metazoa</taxon>
        <taxon>Spiralia</taxon>
        <taxon>Lophotrochozoa</taxon>
        <taxon>Platyhelminthes</taxon>
        <taxon>Cestoda</taxon>
        <taxon>Eucestoda</taxon>
        <taxon>Cyclophyllidea</taxon>
        <taxon>Mesocestoididae</taxon>
        <taxon>Mesocestoides</taxon>
    </lineage>
</organism>
<feature type="region of interest" description="Disordered" evidence="8">
    <location>
        <begin position="1"/>
        <end position="34"/>
    </location>
</feature>
<dbReference type="SUPFAM" id="SSF46689">
    <property type="entry name" value="Homeodomain-like"/>
    <property type="match status" value="1"/>
</dbReference>
<evidence type="ECO:0000256" key="7">
    <source>
        <dbReference type="RuleBase" id="RU000682"/>
    </source>
</evidence>
<feature type="domain" description="Homeobox" evidence="9">
    <location>
        <begin position="179"/>
        <end position="239"/>
    </location>
</feature>
<protein>
    <submittedName>
        <fullName evidence="10">Homeobox domain-containing protein</fullName>
    </submittedName>
</protein>
<dbReference type="WBParaSite" id="MCU_002169-RA">
    <property type="protein sequence ID" value="MCU_002169-RA"/>
    <property type="gene ID" value="MCU_002169"/>
</dbReference>
<evidence type="ECO:0000259" key="9">
    <source>
        <dbReference type="PROSITE" id="PS50071"/>
    </source>
</evidence>
<dbReference type="PROSITE" id="PS50071">
    <property type="entry name" value="HOMEOBOX_2"/>
    <property type="match status" value="1"/>
</dbReference>
<dbReference type="CDD" id="cd00086">
    <property type="entry name" value="homeodomain"/>
    <property type="match status" value="1"/>
</dbReference>
<dbReference type="InterPro" id="IPR001356">
    <property type="entry name" value="HD"/>
</dbReference>
<dbReference type="GO" id="GO:0000981">
    <property type="term" value="F:DNA-binding transcription factor activity, RNA polymerase II-specific"/>
    <property type="evidence" value="ECO:0007669"/>
    <property type="project" value="InterPro"/>
</dbReference>
<feature type="region of interest" description="Disordered" evidence="8">
    <location>
        <begin position="233"/>
        <end position="305"/>
    </location>
</feature>
<evidence type="ECO:0000256" key="3">
    <source>
        <dbReference type="ARBA" id="ARBA00023125"/>
    </source>
</evidence>
<dbReference type="SMART" id="SM00389">
    <property type="entry name" value="HOX"/>
    <property type="match status" value="1"/>
</dbReference>
<name>A0A5K3EPR9_MESCO</name>
<evidence type="ECO:0000256" key="5">
    <source>
        <dbReference type="ARBA" id="ARBA00023242"/>
    </source>
</evidence>
<keyword evidence="3 6" id="KW-0238">DNA-binding</keyword>
<dbReference type="Pfam" id="PF00046">
    <property type="entry name" value="Homeodomain"/>
    <property type="match status" value="1"/>
</dbReference>
<evidence type="ECO:0000256" key="2">
    <source>
        <dbReference type="ARBA" id="ARBA00006317"/>
    </source>
</evidence>
<dbReference type="PROSITE" id="PS00027">
    <property type="entry name" value="HOMEOBOX_1"/>
    <property type="match status" value="1"/>
</dbReference>
<dbReference type="PANTHER" id="PTHR45874">
    <property type="entry name" value="HOMEOBOX PROTEIN ABDOMINAL-B"/>
    <property type="match status" value="1"/>
</dbReference>
<evidence type="ECO:0000256" key="6">
    <source>
        <dbReference type="PROSITE-ProRule" id="PRU00108"/>
    </source>
</evidence>
<comment type="subcellular location">
    <subcellularLocation>
        <location evidence="1 6 7">Nucleus</location>
    </subcellularLocation>
</comment>
<evidence type="ECO:0000256" key="1">
    <source>
        <dbReference type="ARBA" id="ARBA00004123"/>
    </source>
</evidence>
<dbReference type="AlphaFoldDB" id="A0A5K3EPR9"/>
<feature type="compositionally biased region" description="Pro residues" evidence="8">
    <location>
        <begin position="99"/>
        <end position="116"/>
    </location>
</feature>
<sequence>MSQLSEDATNNAGRKQNGIQIHPSSVWTPPVSEAGRGSANITNTYYANSEPVLQPSIDYSESQFPMPPLLSSSTSTEEFQGTKLSHQFLFTSHLPPLDPMRYLPPPPPLPPLPPTHTFPDCPSPRGFLNLPNPPDLNLSSIGYPCPPPPPTQSNGTDPSAAASDDGDYVGDGDSNSGDGKSRKKRKPYTRYQTMLLENEFLNNAYITRQKRWEISCKLHLTERQVKVWFQNRRMKKKKIQSRVSGSSTSTALADSGKSSHPEDSEDEGECTDQSAHHHLPTHVSAEPPQSPAEQPPPISYPTPLSSKPGEFYFPRGYVPRPSPAPSSATSFGMHPNPVEMFRDINTGYPTSTPDLYHLPSSHFLPPTSQHGWFNQETNVGSENSSPSMAGLLGGASDPGSCLSQLGSPPKPMIDGLGRYAAAVSNFFNSGDNAAESAPSAYPVNSLSAYLTQGGYPPSSFYDPGQAAPQANNGYSHHFPLVPSTLGGDGETQFGYDTYTSAFAPPVQASAQNNGIASFSSASAGEPSVKIA</sequence>
<proteinExistence type="inferred from homology"/>
<feature type="compositionally biased region" description="Polar residues" evidence="8">
    <location>
        <begin position="241"/>
        <end position="256"/>
    </location>
</feature>
<dbReference type="GO" id="GO:0000978">
    <property type="term" value="F:RNA polymerase II cis-regulatory region sequence-specific DNA binding"/>
    <property type="evidence" value="ECO:0007669"/>
    <property type="project" value="TreeGrafter"/>
</dbReference>
<dbReference type="InterPro" id="IPR020479">
    <property type="entry name" value="HD_metazoa"/>
</dbReference>
<feature type="region of interest" description="Disordered" evidence="8">
    <location>
        <begin position="99"/>
        <end position="186"/>
    </location>
</feature>
<evidence type="ECO:0000256" key="8">
    <source>
        <dbReference type="SAM" id="MobiDB-lite"/>
    </source>
</evidence>
<keyword evidence="5 6" id="KW-0539">Nucleus</keyword>
<feature type="DNA-binding region" description="Homeobox" evidence="6">
    <location>
        <begin position="181"/>
        <end position="240"/>
    </location>
</feature>
<dbReference type="GO" id="GO:0005634">
    <property type="term" value="C:nucleus"/>
    <property type="evidence" value="ECO:0007669"/>
    <property type="project" value="UniProtKB-SubCell"/>
</dbReference>
<dbReference type="InterPro" id="IPR009057">
    <property type="entry name" value="Homeodomain-like_sf"/>
</dbReference>
<reference evidence="10" key="1">
    <citation type="submission" date="2019-11" db="UniProtKB">
        <authorList>
            <consortium name="WormBaseParasite"/>
        </authorList>
    </citation>
    <scope>IDENTIFICATION</scope>
</reference>
<dbReference type="PRINTS" id="PR00024">
    <property type="entry name" value="HOMEOBOX"/>
</dbReference>
<feature type="compositionally biased region" description="Polar residues" evidence="8">
    <location>
        <begin position="1"/>
        <end position="27"/>
    </location>
</feature>
<comment type="similarity">
    <text evidence="2">Belongs to the Abd-B homeobox family.</text>
</comment>
<evidence type="ECO:0000313" key="10">
    <source>
        <dbReference type="WBParaSite" id="MCU_002169-RA"/>
    </source>
</evidence>
<accession>A0A5K3EPR9</accession>
<feature type="compositionally biased region" description="Polar residues" evidence="8">
    <location>
        <begin position="378"/>
        <end position="387"/>
    </location>
</feature>
<keyword evidence="4 6" id="KW-0371">Homeobox</keyword>
<dbReference type="InterPro" id="IPR017970">
    <property type="entry name" value="Homeobox_CS"/>
</dbReference>
<evidence type="ECO:0000256" key="4">
    <source>
        <dbReference type="ARBA" id="ARBA00023155"/>
    </source>
</evidence>
<dbReference type="Gene3D" id="1.10.10.60">
    <property type="entry name" value="Homeodomain-like"/>
    <property type="match status" value="1"/>
</dbReference>